<organism evidence="5 6">
    <name type="scientific">Insolitispirillum peregrinum</name>
    <dbReference type="NCBI Taxonomy" id="80876"/>
    <lineage>
        <taxon>Bacteria</taxon>
        <taxon>Pseudomonadati</taxon>
        <taxon>Pseudomonadota</taxon>
        <taxon>Alphaproteobacteria</taxon>
        <taxon>Rhodospirillales</taxon>
        <taxon>Novispirillaceae</taxon>
        <taxon>Insolitispirillum</taxon>
    </lineage>
</organism>
<evidence type="ECO:0000256" key="1">
    <source>
        <dbReference type="ARBA" id="ARBA00002344"/>
    </source>
</evidence>
<dbReference type="GO" id="GO:0030261">
    <property type="term" value="P:chromosome condensation"/>
    <property type="evidence" value="ECO:0007669"/>
    <property type="project" value="InterPro"/>
</dbReference>
<dbReference type="RefSeq" id="WP_175617012.1">
    <property type="nucleotide sequence ID" value="NZ_FTOA01000002.1"/>
</dbReference>
<evidence type="ECO:0000313" key="6">
    <source>
        <dbReference type="Proteomes" id="UP000185678"/>
    </source>
</evidence>
<dbReference type="EMBL" id="FTOA01000002">
    <property type="protein sequence ID" value="SIS60100.1"/>
    <property type="molecule type" value="Genomic_DNA"/>
</dbReference>
<dbReference type="PANTHER" id="PTHR35894:SF1">
    <property type="entry name" value="PHOSPHORIBULOKINASE _ URIDINE KINASE FAMILY"/>
    <property type="match status" value="1"/>
</dbReference>
<protein>
    <submittedName>
        <fullName evidence="5">Type II secretory pathway, component ExeA (Predicted ATPase)</fullName>
    </submittedName>
</protein>
<keyword evidence="6" id="KW-1185">Reference proteome</keyword>
<dbReference type="InterPro" id="IPR049945">
    <property type="entry name" value="AAA_22"/>
</dbReference>
<evidence type="ECO:0000259" key="4">
    <source>
        <dbReference type="SMART" id="SM00382"/>
    </source>
</evidence>
<dbReference type="InterPro" id="IPR003593">
    <property type="entry name" value="AAA+_ATPase"/>
</dbReference>
<dbReference type="Pfam" id="PF07382">
    <property type="entry name" value="HC2"/>
    <property type="match status" value="1"/>
</dbReference>
<evidence type="ECO:0000256" key="3">
    <source>
        <dbReference type="SAM" id="Coils"/>
    </source>
</evidence>
<dbReference type="SUPFAM" id="SSF52540">
    <property type="entry name" value="P-loop containing nucleoside triphosphate hydrolases"/>
    <property type="match status" value="1"/>
</dbReference>
<proteinExistence type="inferred from homology"/>
<dbReference type="InterPro" id="IPR052026">
    <property type="entry name" value="ExeA_AAA_ATPase_DNA-bind"/>
</dbReference>
<comment type="similarity">
    <text evidence="2">Belongs to the histone H1/H5 family. HCT subfamily.</text>
</comment>
<reference evidence="5 6" key="1">
    <citation type="submission" date="2017-01" db="EMBL/GenBank/DDBJ databases">
        <authorList>
            <person name="Mah S.A."/>
            <person name="Swanson W.J."/>
            <person name="Moy G.W."/>
            <person name="Vacquier V.D."/>
        </authorList>
    </citation>
    <scope>NUCLEOTIDE SEQUENCE [LARGE SCALE GENOMIC DNA]</scope>
    <source>
        <strain evidence="5 6">DSM 11589</strain>
    </source>
</reference>
<dbReference type="Proteomes" id="UP000185678">
    <property type="component" value="Unassembled WGS sequence"/>
</dbReference>
<dbReference type="PANTHER" id="PTHR35894">
    <property type="entry name" value="GENERAL SECRETION PATHWAY PROTEIN A-RELATED"/>
    <property type="match status" value="1"/>
</dbReference>
<evidence type="ECO:0000256" key="2">
    <source>
        <dbReference type="ARBA" id="ARBA00008424"/>
    </source>
</evidence>
<dbReference type="GO" id="GO:0016887">
    <property type="term" value="F:ATP hydrolysis activity"/>
    <property type="evidence" value="ECO:0007669"/>
    <property type="project" value="InterPro"/>
</dbReference>
<dbReference type="InterPro" id="IPR027417">
    <property type="entry name" value="P-loop_NTPase"/>
</dbReference>
<dbReference type="InterPro" id="IPR009970">
    <property type="entry name" value="HC2"/>
</dbReference>
<dbReference type="SMART" id="SM00382">
    <property type="entry name" value="AAA"/>
    <property type="match status" value="1"/>
</dbReference>
<evidence type="ECO:0000313" key="5">
    <source>
        <dbReference type="EMBL" id="SIS60100.1"/>
    </source>
</evidence>
<name>A0A1N7KF26_9PROT</name>
<gene>
    <name evidence="5" type="ORF">SAMN05421779_102741</name>
</gene>
<feature type="coiled-coil region" evidence="3">
    <location>
        <begin position="426"/>
        <end position="593"/>
    </location>
</feature>
<dbReference type="GO" id="GO:0030527">
    <property type="term" value="F:structural constituent of chromatin"/>
    <property type="evidence" value="ECO:0007669"/>
    <property type="project" value="InterPro"/>
</dbReference>
<feature type="coiled-coil region" evidence="3">
    <location>
        <begin position="333"/>
        <end position="368"/>
    </location>
</feature>
<dbReference type="Pfam" id="PF13401">
    <property type="entry name" value="AAA_22"/>
    <property type="match status" value="1"/>
</dbReference>
<feature type="non-terminal residue" evidence="5">
    <location>
        <position position="599"/>
    </location>
</feature>
<keyword evidence="3" id="KW-0175">Coiled coil</keyword>
<dbReference type="Gene3D" id="3.40.50.300">
    <property type="entry name" value="P-loop containing nucleotide triphosphate hydrolases"/>
    <property type="match status" value="1"/>
</dbReference>
<sequence>MSYLSHFGLREHPFFLRPTLDHYFPTAHSVRLLQLLEQALLKDGGLLKLVGPVGSGKTLTTYMLIHKLLQKTPAPKLALLTAPQAQGRSLISMVCQAFGLPAVPAGTNPLEPLGTFLIAQQKAQRLSVLVIDEAQSLGLSGLEAVKVLSELENEDGRLLHVLLVGQTALDAMLAAKPMEKVREGISYSFNTAPLTQTEIDDYIANRLADSRLPGVTNPVFAPDAIPLLTNASGGFPALLNTLCAKSMQMACRLGTPEVLAMHVKAVIDGTTPAPKHTHQKHHSNRLAWAAGGLGTLIGAAVAGYVLLSPGPRTSFRAWTQSGPSIEQQQAVLNEQTRLAAEKAAADKAAAEQAEAARLIAEQEAAEKAAAEQLAAEKKAVAEKMAANKETVERLMAEKIAAKLAADKAAAEKKAAEKAAAEKLAAEKAATEKIAAEKAAAEKLAAEKAAAEKLAAEKAAAEKLAAEKAAAEKLAAEKAAAEKLAAEKAAAEKLAAEKAAAEKLAAEKAAAEKLAAEKAAAEKLAAEKAAAQKLAAEKAAAEKLAAEKAATEKLAAEKAAAEKLAAEKAATEKLAAEKAAAEKLAAEKAATEKLAAEKAA</sequence>
<dbReference type="STRING" id="80876.SAMN05421779_102741"/>
<comment type="function">
    <text evidence="1">Might have a role in establishing the nucleoid structure of elementary bodies.</text>
</comment>
<dbReference type="GO" id="GO:0003677">
    <property type="term" value="F:DNA binding"/>
    <property type="evidence" value="ECO:0007669"/>
    <property type="project" value="InterPro"/>
</dbReference>
<dbReference type="AlphaFoldDB" id="A0A1N7KF26"/>
<accession>A0A1N7KF26</accession>
<feature type="domain" description="AAA+ ATPase" evidence="4">
    <location>
        <begin position="43"/>
        <end position="189"/>
    </location>
</feature>